<evidence type="ECO:0000259" key="6">
    <source>
        <dbReference type="PROSITE" id="PS51387"/>
    </source>
</evidence>
<dbReference type="InterPro" id="IPR016169">
    <property type="entry name" value="FAD-bd_PCMH_sub2"/>
</dbReference>
<dbReference type="InterPro" id="IPR016166">
    <property type="entry name" value="FAD-bd_PCMH"/>
</dbReference>
<dbReference type="EMBL" id="JBHRTP010000111">
    <property type="protein sequence ID" value="MFC3111342.1"/>
    <property type="molecule type" value="Genomic_DNA"/>
</dbReference>
<dbReference type="Gene3D" id="3.40.462.20">
    <property type="match status" value="1"/>
</dbReference>
<dbReference type="InterPro" id="IPR012951">
    <property type="entry name" value="BBE"/>
</dbReference>
<dbReference type="PROSITE" id="PS00862">
    <property type="entry name" value="OX2_COVAL_FAD"/>
    <property type="match status" value="1"/>
</dbReference>
<dbReference type="InterPro" id="IPR036318">
    <property type="entry name" value="FAD-bd_PCMH-like_sf"/>
</dbReference>
<evidence type="ECO:0000256" key="4">
    <source>
        <dbReference type="ARBA" id="ARBA00022827"/>
    </source>
</evidence>
<evidence type="ECO:0000256" key="3">
    <source>
        <dbReference type="ARBA" id="ARBA00022630"/>
    </source>
</evidence>
<evidence type="ECO:0000256" key="1">
    <source>
        <dbReference type="ARBA" id="ARBA00001974"/>
    </source>
</evidence>
<accession>A0ABV7FC73</accession>
<protein>
    <submittedName>
        <fullName evidence="7">FAD-binding oxidoreductase</fullName>
    </submittedName>
</protein>
<evidence type="ECO:0000313" key="7">
    <source>
        <dbReference type="EMBL" id="MFC3111342.1"/>
    </source>
</evidence>
<keyword evidence="8" id="KW-1185">Reference proteome</keyword>
<dbReference type="PANTHER" id="PTHR42973">
    <property type="entry name" value="BINDING OXIDOREDUCTASE, PUTATIVE (AFU_ORTHOLOGUE AFUA_1G17690)-RELATED"/>
    <property type="match status" value="1"/>
</dbReference>
<dbReference type="SUPFAM" id="SSF56176">
    <property type="entry name" value="FAD-binding/transporter-associated domain-like"/>
    <property type="match status" value="1"/>
</dbReference>
<dbReference type="RefSeq" id="WP_390321381.1">
    <property type="nucleotide sequence ID" value="NZ_JBHRTP010000111.1"/>
</dbReference>
<dbReference type="Proteomes" id="UP001595530">
    <property type="component" value="Unassembled WGS sequence"/>
</dbReference>
<dbReference type="PANTHER" id="PTHR42973:SF39">
    <property type="entry name" value="FAD-BINDING PCMH-TYPE DOMAIN-CONTAINING PROTEIN"/>
    <property type="match status" value="1"/>
</dbReference>
<name>A0ABV7FC73_9BURK</name>
<keyword evidence="3" id="KW-0285">Flavoprotein</keyword>
<organism evidence="7 8">
    <name type="scientific">Undibacterium arcticum</name>
    <dbReference type="NCBI Taxonomy" id="1762892"/>
    <lineage>
        <taxon>Bacteria</taxon>
        <taxon>Pseudomonadati</taxon>
        <taxon>Pseudomonadota</taxon>
        <taxon>Betaproteobacteria</taxon>
        <taxon>Burkholderiales</taxon>
        <taxon>Oxalobacteraceae</taxon>
        <taxon>Undibacterium</taxon>
    </lineage>
</organism>
<keyword evidence="4" id="KW-0274">FAD</keyword>
<keyword evidence="5" id="KW-0560">Oxidoreductase</keyword>
<dbReference type="InterPro" id="IPR006094">
    <property type="entry name" value="Oxid_FAD_bind_N"/>
</dbReference>
<dbReference type="InterPro" id="IPR050416">
    <property type="entry name" value="FAD-linked_Oxidoreductase"/>
</dbReference>
<dbReference type="Pfam" id="PF01565">
    <property type="entry name" value="FAD_binding_4"/>
    <property type="match status" value="1"/>
</dbReference>
<proteinExistence type="inferred from homology"/>
<dbReference type="Gene3D" id="3.30.43.10">
    <property type="entry name" value="Uridine Diphospho-n-acetylenolpyruvylglucosamine Reductase, domain 2"/>
    <property type="match status" value="1"/>
</dbReference>
<comment type="similarity">
    <text evidence="2">Belongs to the oxygen-dependent FAD-linked oxidoreductase family.</text>
</comment>
<dbReference type="PROSITE" id="PS51387">
    <property type="entry name" value="FAD_PCMH"/>
    <property type="match status" value="1"/>
</dbReference>
<comment type="caution">
    <text evidence="7">The sequence shown here is derived from an EMBL/GenBank/DDBJ whole genome shotgun (WGS) entry which is preliminary data.</text>
</comment>
<evidence type="ECO:0000256" key="2">
    <source>
        <dbReference type="ARBA" id="ARBA00005466"/>
    </source>
</evidence>
<reference evidence="8" key="1">
    <citation type="journal article" date="2019" name="Int. J. Syst. Evol. Microbiol.">
        <title>The Global Catalogue of Microorganisms (GCM) 10K type strain sequencing project: providing services to taxonomists for standard genome sequencing and annotation.</title>
        <authorList>
            <consortium name="The Broad Institute Genomics Platform"/>
            <consortium name="The Broad Institute Genome Sequencing Center for Infectious Disease"/>
            <person name="Wu L."/>
            <person name="Ma J."/>
        </authorList>
    </citation>
    <scope>NUCLEOTIDE SEQUENCE [LARGE SCALE GENOMIC DNA]</scope>
    <source>
        <strain evidence="8">KCTC 42986</strain>
    </source>
</reference>
<gene>
    <name evidence="7" type="ORF">ACFOFO_25925</name>
</gene>
<dbReference type="Gene3D" id="3.30.465.10">
    <property type="match status" value="1"/>
</dbReference>
<dbReference type="InterPro" id="IPR006093">
    <property type="entry name" value="Oxy_OxRdtase_FAD_BS"/>
</dbReference>
<dbReference type="Pfam" id="PF08031">
    <property type="entry name" value="BBE"/>
    <property type="match status" value="1"/>
</dbReference>
<dbReference type="InterPro" id="IPR016167">
    <property type="entry name" value="FAD-bd_PCMH_sub1"/>
</dbReference>
<feature type="domain" description="FAD-binding PCMH-type" evidence="6">
    <location>
        <begin position="39"/>
        <end position="209"/>
    </location>
</feature>
<evidence type="ECO:0000313" key="8">
    <source>
        <dbReference type="Proteomes" id="UP001595530"/>
    </source>
</evidence>
<comment type="cofactor">
    <cofactor evidence="1">
        <name>FAD</name>
        <dbReference type="ChEBI" id="CHEBI:57692"/>
    </cofactor>
</comment>
<evidence type="ECO:0000256" key="5">
    <source>
        <dbReference type="ARBA" id="ARBA00023002"/>
    </source>
</evidence>
<sequence>MAGLTTEMLDNFKSTLRGPMLQAGDAGYDTARSIWNAMIDRHPALIVRCAGVADVMASVNFARQHELLLAVRGGGHNIAGNAVCDGGLMLDMSLMKSVQIDPEERLAYVGPGATLADFDHEAQAFGLATPLGINSTTGVAGLTLGGGFGWLSRMHGLTVDNLLAAELVSADGQRVHASDSEHADLFWALRGGGGNFGVVTQFTFRLHPVGPQVLAGLIVFPHAQAKQVLTQYRDFVDSMPDQLSVWAVLRQAPPLPFLPPEVHGQNVVVLALFYPGNVDEGMRLIAPMKGFGQPLGDHIGAMPYSAWQQAFDPLLTPGARNYWKSHNFSKLNDDAIDTVIRYAGDLPSPQCEIFMGLIGGQASRAAPDATAYPHRDALYAMNVHTRWSEPAEDDKCIGWARDFFNAAAPYASGSVYVNFLTQDEAGRIGAAYGPNYQRLVQVKNKYDPDNLFRQNQNIKPDFDSGC</sequence>